<organism evidence="1 2">
    <name type="scientific">Ferrovum myxofaciens</name>
    <dbReference type="NCBI Taxonomy" id="416213"/>
    <lineage>
        <taxon>Bacteria</taxon>
        <taxon>Pseudomonadati</taxon>
        <taxon>Pseudomonadota</taxon>
        <taxon>Betaproteobacteria</taxon>
        <taxon>Ferrovales</taxon>
        <taxon>Ferrovaceae</taxon>
        <taxon>Ferrovum</taxon>
    </lineage>
</organism>
<proteinExistence type="predicted"/>
<name>A0A149W178_9PROT</name>
<dbReference type="STRING" id="1789004.FEMY_02900"/>
<dbReference type="InterPro" id="IPR038570">
    <property type="entry name" value="HicA_sf"/>
</dbReference>
<accession>A0A149W178</accession>
<dbReference type="AlphaFoldDB" id="A0A149W178"/>
<keyword evidence="2" id="KW-1185">Reference proteome</keyword>
<reference evidence="1 2" key="1">
    <citation type="submission" date="2016-01" db="EMBL/GenBank/DDBJ databases">
        <title>Genome sequence of the acidophilic iron oxidising Ferrovum strain Z-31.</title>
        <authorList>
            <person name="Poehlein A."/>
            <person name="Ullrich S.R."/>
            <person name="Schloemann M."/>
            <person name="Muehling M."/>
            <person name="Daniel R."/>
        </authorList>
    </citation>
    <scope>NUCLEOTIDE SEQUENCE [LARGE SCALE GENOMIC DNA]</scope>
    <source>
        <strain evidence="1 2">Z-31</strain>
    </source>
</reference>
<dbReference type="SUPFAM" id="SSF54786">
    <property type="entry name" value="YcfA/nrd intein domain"/>
    <property type="match status" value="1"/>
</dbReference>
<protein>
    <recommendedName>
        <fullName evidence="3">Type II toxin-antitoxin system HicA family toxin</fullName>
    </recommendedName>
</protein>
<evidence type="ECO:0008006" key="3">
    <source>
        <dbReference type="Google" id="ProtNLM"/>
    </source>
</evidence>
<evidence type="ECO:0000313" key="2">
    <source>
        <dbReference type="Proteomes" id="UP000075653"/>
    </source>
</evidence>
<dbReference type="Gene3D" id="3.30.920.30">
    <property type="entry name" value="Hypothetical protein"/>
    <property type="match status" value="1"/>
</dbReference>
<dbReference type="PATRIC" id="fig|1789004.3.peg.290"/>
<comment type="caution">
    <text evidence="1">The sequence shown here is derived from an EMBL/GenBank/DDBJ whole genome shotgun (WGS) entry which is preliminary data.</text>
</comment>
<dbReference type="EMBL" id="LRRD01000004">
    <property type="protein sequence ID" value="KXW59231.1"/>
    <property type="molecule type" value="Genomic_DNA"/>
</dbReference>
<dbReference type="Proteomes" id="UP000075653">
    <property type="component" value="Unassembled WGS sequence"/>
</dbReference>
<gene>
    <name evidence="1" type="ORF">FEMY_02900</name>
</gene>
<sequence>MRLPRDLSGADLVKRLGRYGYSVTRQTGSHMRLTSTIRGEHHITSLIMIR</sequence>
<evidence type="ECO:0000313" key="1">
    <source>
        <dbReference type="EMBL" id="KXW59231.1"/>
    </source>
</evidence>